<name>W8UR34_KLEPN</name>
<accession>W8UR34</accession>
<reference evidence="1 2" key="1">
    <citation type="journal article" date="2014" name="Proc. Natl. Acad. Sci. U.S.A.">
        <title>Molecular dissection of the evolution of carbapenem-resistant multilocus sequence type 258 Klebsiella pneumoniae.</title>
        <authorList>
            <person name="Deleo F.R."/>
            <person name="Chen L."/>
            <person name="Porcella S.F."/>
            <person name="Martens C.A."/>
            <person name="Kobayashi S.D."/>
            <person name="Porter A.R."/>
            <person name="Chavda K.D."/>
            <person name="Jacobs M.R."/>
            <person name="Mathema B."/>
            <person name="Olsen R.J."/>
            <person name="Bonomo R.A."/>
            <person name="Musser J.M."/>
            <person name="Kreiswirth B.N."/>
        </authorList>
    </citation>
    <scope>NUCLEOTIDE SEQUENCE [LARGE SCALE GENOMIC DNA]</scope>
    <source>
        <strain evidence="1">30684/NJST258_2</strain>
    </source>
</reference>
<dbReference type="KEGG" id="kps:KPNJ2_01318"/>
<dbReference type="EMBL" id="CP006918">
    <property type="protein sequence ID" value="AHM78098.1"/>
    <property type="molecule type" value="Genomic_DNA"/>
</dbReference>
<dbReference type="Proteomes" id="UP000019586">
    <property type="component" value="Chromosome"/>
</dbReference>
<proteinExistence type="predicted"/>
<dbReference type="Pfam" id="PF10809">
    <property type="entry name" value="DUF2732"/>
    <property type="match status" value="1"/>
</dbReference>
<evidence type="ECO:0000313" key="2">
    <source>
        <dbReference type="Proteomes" id="UP000019586"/>
    </source>
</evidence>
<sequence>MAYTRRAFFCPNSGETTMRNIETRSNKIGPDDAGLNQILTEARMEERRARAAAMAARLDSMACHITSRQLNHVEAAELLRVAAENIQNEAQEIH</sequence>
<protein>
    <recommendedName>
        <fullName evidence="3">DUF2732 family protein</fullName>
    </recommendedName>
</protein>
<dbReference type="InterPro" id="IPR020126">
    <property type="entry name" value="DUF2732"/>
</dbReference>
<evidence type="ECO:0000313" key="1">
    <source>
        <dbReference type="EMBL" id="AHM78098.1"/>
    </source>
</evidence>
<gene>
    <name evidence="1" type="ORF">KPNJ2_01318</name>
</gene>
<organism evidence="1 2">
    <name type="scientific">Klebsiella pneumoniae 30684/NJST258_2</name>
    <dbReference type="NCBI Taxonomy" id="1420013"/>
    <lineage>
        <taxon>Bacteria</taxon>
        <taxon>Pseudomonadati</taxon>
        <taxon>Pseudomonadota</taxon>
        <taxon>Gammaproteobacteria</taxon>
        <taxon>Enterobacterales</taxon>
        <taxon>Enterobacteriaceae</taxon>
        <taxon>Klebsiella/Raoultella group</taxon>
        <taxon>Klebsiella</taxon>
        <taxon>Klebsiella pneumoniae complex</taxon>
    </lineage>
</organism>
<dbReference type="HOGENOM" id="CLU_185179_0_0_6"/>
<dbReference type="PATRIC" id="fig|1420013.3.peg.1263"/>
<evidence type="ECO:0008006" key="3">
    <source>
        <dbReference type="Google" id="ProtNLM"/>
    </source>
</evidence>
<dbReference type="AlphaFoldDB" id="W8UR34"/>